<evidence type="ECO:0000256" key="9">
    <source>
        <dbReference type="RuleBase" id="RU369115"/>
    </source>
</evidence>
<dbReference type="GO" id="GO:0005384">
    <property type="term" value="F:manganese ion transmembrane transporter activity"/>
    <property type="evidence" value="ECO:0007669"/>
    <property type="project" value="InterPro"/>
</dbReference>
<evidence type="ECO:0000256" key="4">
    <source>
        <dbReference type="ARBA" id="ARBA00022554"/>
    </source>
</evidence>
<dbReference type="AlphaFoldDB" id="A0A835H0Q7"/>
<evidence type="ECO:0000256" key="1">
    <source>
        <dbReference type="ARBA" id="ARBA00004128"/>
    </source>
</evidence>
<comment type="catalytic activity">
    <reaction evidence="8">
        <text>Fe(2+)(in) = Fe(2+)(out)</text>
        <dbReference type="Rhea" id="RHEA:28486"/>
        <dbReference type="ChEBI" id="CHEBI:29033"/>
    </reaction>
    <physiologicalReaction direction="left-to-right" evidence="8">
        <dbReference type="Rhea" id="RHEA:28487"/>
    </physiologicalReaction>
</comment>
<evidence type="ECO:0000313" key="10">
    <source>
        <dbReference type="EMBL" id="KAF9590010.1"/>
    </source>
</evidence>
<comment type="function">
    <text evidence="9">Vacuolar Fe(2+) uptake transporter.</text>
</comment>
<keyword evidence="6" id="KW-1133">Transmembrane helix</keyword>
<dbReference type="GO" id="GO:0005381">
    <property type="term" value="F:iron ion transmembrane transporter activity"/>
    <property type="evidence" value="ECO:0007669"/>
    <property type="project" value="UniProtKB-UniRule"/>
</dbReference>
<evidence type="ECO:0000313" key="11">
    <source>
        <dbReference type="Proteomes" id="UP000631114"/>
    </source>
</evidence>
<dbReference type="GO" id="GO:0005774">
    <property type="term" value="C:vacuolar membrane"/>
    <property type="evidence" value="ECO:0007669"/>
    <property type="project" value="UniProtKB-SubCell"/>
</dbReference>
<comment type="caution">
    <text evidence="10">The sequence shown here is derived from an EMBL/GenBank/DDBJ whole genome shotgun (WGS) entry which is preliminary data.</text>
</comment>
<evidence type="ECO:0000256" key="7">
    <source>
        <dbReference type="ARBA" id="ARBA00023136"/>
    </source>
</evidence>
<proteinExistence type="inferred from homology"/>
<reference evidence="10 11" key="1">
    <citation type="submission" date="2020-10" db="EMBL/GenBank/DDBJ databases">
        <title>The Coptis chinensis genome and diversification of protoberbering-type alkaloids.</title>
        <authorList>
            <person name="Wang B."/>
            <person name="Shu S."/>
            <person name="Song C."/>
            <person name="Liu Y."/>
        </authorList>
    </citation>
    <scope>NUCLEOTIDE SEQUENCE [LARGE SCALE GENOMIC DNA]</scope>
    <source>
        <strain evidence="10">HL-2020</strain>
        <tissue evidence="10">Leaf</tissue>
    </source>
</reference>
<dbReference type="OrthoDB" id="73465at2759"/>
<sequence length="182" mass="20090">MDDHNSTVLLIDSQDEEAQTKYNTSDKKPKETYIKGETIKSIVYADLNAIVTCFSPISSISAGHLSSIDVLVLGFANLVADGISMGFGDYMSSSTEKDMSAKERVLTHWEVSSHGESQELELVRRYQALGMELDDATIECFNASRQEHIRLARPLKSSLNIPKNHGGIKRLLSIGAEAKLEK</sequence>
<comment type="similarity">
    <text evidence="2 9">Belongs to the CCC1 family.</text>
</comment>
<dbReference type="Proteomes" id="UP000631114">
    <property type="component" value="Unassembled WGS sequence"/>
</dbReference>
<evidence type="ECO:0000256" key="5">
    <source>
        <dbReference type="ARBA" id="ARBA00022692"/>
    </source>
</evidence>
<protein>
    <recommendedName>
        <fullName evidence="9">Vacuolar iron transporter</fullName>
    </recommendedName>
</protein>
<evidence type="ECO:0000256" key="6">
    <source>
        <dbReference type="ARBA" id="ARBA00022989"/>
    </source>
</evidence>
<keyword evidence="7" id="KW-0472">Membrane</keyword>
<keyword evidence="9" id="KW-0406">Ion transport</keyword>
<keyword evidence="5" id="KW-0812">Transmembrane</keyword>
<keyword evidence="4 9" id="KW-0926">Vacuole</keyword>
<dbReference type="InterPro" id="IPR008217">
    <property type="entry name" value="Ccc1_fam"/>
</dbReference>
<evidence type="ECO:0000256" key="8">
    <source>
        <dbReference type="ARBA" id="ARBA00044464"/>
    </source>
</evidence>
<organism evidence="10 11">
    <name type="scientific">Coptis chinensis</name>
    <dbReference type="NCBI Taxonomy" id="261450"/>
    <lineage>
        <taxon>Eukaryota</taxon>
        <taxon>Viridiplantae</taxon>
        <taxon>Streptophyta</taxon>
        <taxon>Embryophyta</taxon>
        <taxon>Tracheophyta</taxon>
        <taxon>Spermatophyta</taxon>
        <taxon>Magnoliopsida</taxon>
        <taxon>Ranunculales</taxon>
        <taxon>Ranunculaceae</taxon>
        <taxon>Coptidoideae</taxon>
        <taxon>Coptis</taxon>
    </lineage>
</organism>
<dbReference type="Pfam" id="PF01988">
    <property type="entry name" value="VIT1"/>
    <property type="match status" value="1"/>
</dbReference>
<keyword evidence="3" id="KW-0408">Iron</keyword>
<dbReference type="PANTHER" id="PTHR31851">
    <property type="entry name" value="FE(2+)/MN(2+) TRANSPORTER PCL1"/>
    <property type="match status" value="1"/>
</dbReference>
<accession>A0A835H0Q7</accession>
<evidence type="ECO:0000256" key="3">
    <source>
        <dbReference type="ARBA" id="ARBA00022496"/>
    </source>
</evidence>
<gene>
    <name evidence="10" type="ORF">IFM89_030160</name>
</gene>
<dbReference type="GO" id="GO:0140315">
    <property type="term" value="F:iron ion sequestering activity"/>
    <property type="evidence" value="ECO:0007669"/>
    <property type="project" value="UniProtKB-UniRule"/>
</dbReference>
<evidence type="ECO:0000256" key="2">
    <source>
        <dbReference type="ARBA" id="ARBA00007049"/>
    </source>
</evidence>
<keyword evidence="11" id="KW-1185">Reference proteome</keyword>
<comment type="subcellular location">
    <subcellularLocation>
        <location evidence="1 9">Vacuole membrane</location>
        <topology evidence="1 9">Multi-pass membrane protein</topology>
    </subcellularLocation>
</comment>
<keyword evidence="3" id="KW-0410">Iron transport</keyword>
<name>A0A835H0Q7_9MAGN</name>
<dbReference type="EMBL" id="JADFTS010000009">
    <property type="protein sequence ID" value="KAF9590010.1"/>
    <property type="molecule type" value="Genomic_DNA"/>
</dbReference>
<dbReference type="GO" id="GO:0030026">
    <property type="term" value="P:intracellular manganese ion homeostasis"/>
    <property type="evidence" value="ECO:0007669"/>
    <property type="project" value="InterPro"/>
</dbReference>
<keyword evidence="9" id="KW-0813">Transport</keyword>